<dbReference type="EMBL" id="BGZK01000676">
    <property type="protein sequence ID" value="GBP55715.1"/>
    <property type="molecule type" value="Genomic_DNA"/>
</dbReference>
<evidence type="ECO:0000313" key="2">
    <source>
        <dbReference type="Proteomes" id="UP000299102"/>
    </source>
</evidence>
<comment type="caution">
    <text evidence="1">The sequence shown here is derived from an EMBL/GenBank/DDBJ whole genome shotgun (WGS) entry which is preliminary data.</text>
</comment>
<proteinExistence type="predicted"/>
<dbReference type="Proteomes" id="UP000299102">
    <property type="component" value="Unassembled WGS sequence"/>
</dbReference>
<keyword evidence="2" id="KW-1185">Reference proteome</keyword>
<protein>
    <submittedName>
        <fullName evidence="1">Uncharacterized protein</fullName>
    </submittedName>
</protein>
<sequence>MLFKLIYETWPSSGNVERCDLMQSISCYSKKAMIRLTSSLLDLGAGGGGGAGAALRSALNPQPAGHRACSGALITYILIEVGSYTLRYPNSHPSDAQHENGQALAAKRVGIGAIKAPMYAAASYCTSTSGDTTN</sequence>
<organism evidence="1 2">
    <name type="scientific">Eumeta variegata</name>
    <name type="common">Bagworm moth</name>
    <name type="synonym">Eumeta japonica</name>
    <dbReference type="NCBI Taxonomy" id="151549"/>
    <lineage>
        <taxon>Eukaryota</taxon>
        <taxon>Metazoa</taxon>
        <taxon>Ecdysozoa</taxon>
        <taxon>Arthropoda</taxon>
        <taxon>Hexapoda</taxon>
        <taxon>Insecta</taxon>
        <taxon>Pterygota</taxon>
        <taxon>Neoptera</taxon>
        <taxon>Endopterygota</taxon>
        <taxon>Lepidoptera</taxon>
        <taxon>Glossata</taxon>
        <taxon>Ditrysia</taxon>
        <taxon>Tineoidea</taxon>
        <taxon>Psychidae</taxon>
        <taxon>Oiketicinae</taxon>
        <taxon>Eumeta</taxon>
    </lineage>
</organism>
<dbReference type="AlphaFoldDB" id="A0A4C1X0A5"/>
<gene>
    <name evidence="1" type="ORF">EVAR_32967_1</name>
</gene>
<name>A0A4C1X0A5_EUMVA</name>
<reference evidence="1 2" key="1">
    <citation type="journal article" date="2019" name="Commun. Biol.">
        <title>The bagworm genome reveals a unique fibroin gene that provides high tensile strength.</title>
        <authorList>
            <person name="Kono N."/>
            <person name="Nakamura H."/>
            <person name="Ohtoshi R."/>
            <person name="Tomita M."/>
            <person name="Numata K."/>
            <person name="Arakawa K."/>
        </authorList>
    </citation>
    <scope>NUCLEOTIDE SEQUENCE [LARGE SCALE GENOMIC DNA]</scope>
</reference>
<accession>A0A4C1X0A5</accession>
<evidence type="ECO:0000313" key="1">
    <source>
        <dbReference type="EMBL" id="GBP55715.1"/>
    </source>
</evidence>